<dbReference type="GO" id="GO:0016020">
    <property type="term" value="C:membrane"/>
    <property type="evidence" value="ECO:0007669"/>
    <property type="project" value="TreeGrafter"/>
</dbReference>
<keyword evidence="3" id="KW-0472">Membrane</keyword>
<feature type="compositionally biased region" description="Polar residues" evidence="2">
    <location>
        <begin position="27"/>
        <end position="38"/>
    </location>
</feature>
<name>A0A9W8CKY1_9FUNG</name>
<dbReference type="AlphaFoldDB" id="A0A9W8CKY1"/>
<dbReference type="EMBL" id="JANBOH010000079">
    <property type="protein sequence ID" value="KAJ1646006.1"/>
    <property type="molecule type" value="Genomic_DNA"/>
</dbReference>
<feature type="domain" description="Cytochrome b5 heme-binding" evidence="4">
    <location>
        <begin position="97"/>
        <end position="196"/>
    </location>
</feature>
<sequence>MDTSGLKQRGATQAQNQGGALEMSQRFGKSSRQPASSRRNGEAVNRFARWRIVGRVIMGLLVLSISLSYLITETAFWGHQSKWTNWRNYIPRKQQVFTQAELAKYDGRNPELPLLLAIEGDVYDVTSGWGFYGPGSTYNIFVGRDASRAFGTNCLSREDHLTHDIRGLTVGELAGIKRWHHLFDNHQRYVKVGNVVLDPIDPRSPVPPPCDDAQAKPT</sequence>
<keyword evidence="6" id="KW-1185">Reference proteome</keyword>
<dbReference type="SMART" id="SM01117">
    <property type="entry name" value="Cyt-b5"/>
    <property type="match status" value="1"/>
</dbReference>
<dbReference type="SUPFAM" id="SSF55856">
    <property type="entry name" value="Cytochrome b5-like heme/steroid binding domain"/>
    <property type="match status" value="1"/>
</dbReference>
<proteinExistence type="inferred from homology"/>
<feature type="compositionally biased region" description="Polar residues" evidence="2">
    <location>
        <begin position="1"/>
        <end position="18"/>
    </location>
</feature>
<comment type="caution">
    <text evidence="5">The sequence shown here is derived from an EMBL/GenBank/DDBJ whole genome shotgun (WGS) entry which is preliminary data.</text>
</comment>
<dbReference type="InterPro" id="IPR001199">
    <property type="entry name" value="Cyt_B5-like_heme/steroid-bd"/>
</dbReference>
<keyword evidence="3" id="KW-1133">Transmembrane helix</keyword>
<feature type="region of interest" description="Disordered" evidence="2">
    <location>
        <begin position="1"/>
        <end position="40"/>
    </location>
</feature>
<gene>
    <name evidence="5" type="ORF">LPJ64_002470</name>
</gene>
<dbReference type="Proteomes" id="UP001145021">
    <property type="component" value="Unassembled WGS sequence"/>
</dbReference>
<accession>A0A9W8CKY1</accession>
<feature type="transmembrane region" description="Helical" evidence="3">
    <location>
        <begin position="52"/>
        <end position="71"/>
    </location>
</feature>
<organism evidence="5 6">
    <name type="scientific">Coemansia asiatica</name>
    <dbReference type="NCBI Taxonomy" id="1052880"/>
    <lineage>
        <taxon>Eukaryota</taxon>
        <taxon>Fungi</taxon>
        <taxon>Fungi incertae sedis</taxon>
        <taxon>Zoopagomycota</taxon>
        <taxon>Kickxellomycotina</taxon>
        <taxon>Kickxellomycetes</taxon>
        <taxon>Kickxellales</taxon>
        <taxon>Kickxellaceae</taxon>
        <taxon>Coemansia</taxon>
    </lineage>
</organism>
<protein>
    <recommendedName>
        <fullName evidence="4">Cytochrome b5 heme-binding domain-containing protein</fullName>
    </recommendedName>
</protein>
<dbReference type="InterPro" id="IPR050577">
    <property type="entry name" value="MAPR/NEUFC/NENF-like"/>
</dbReference>
<evidence type="ECO:0000256" key="1">
    <source>
        <dbReference type="ARBA" id="ARBA00038357"/>
    </source>
</evidence>
<dbReference type="Pfam" id="PF00173">
    <property type="entry name" value="Cyt-b5"/>
    <property type="match status" value="1"/>
</dbReference>
<evidence type="ECO:0000259" key="4">
    <source>
        <dbReference type="SMART" id="SM01117"/>
    </source>
</evidence>
<reference evidence="5" key="1">
    <citation type="submission" date="2022-07" db="EMBL/GenBank/DDBJ databases">
        <title>Phylogenomic reconstructions and comparative analyses of Kickxellomycotina fungi.</title>
        <authorList>
            <person name="Reynolds N.K."/>
            <person name="Stajich J.E."/>
            <person name="Barry K."/>
            <person name="Grigoriev I.V."/>
            <person name="Crous P."/>
            <person name="Smith M.E."/>
        </authorList>
    </citation>
    <scope>NUCLEOTIDE SEQUENCE</scope>
    <source>
        <strain evidence="5">NBRC 105413</strain>
    </source>
</reference>
<dbReference type="InterPro" id="IPR036400">
    <property type="entry name" value="Cyt_B5-like_heme/steroid_sf"/>
</dbReference>
<keyword evidence="3" id="KW-0812">Transmembrane</keyword>
<dbReference type="PANTHER" id="PTHR10281">
    <property type="entry name" value="MEMBRANE-ASSOCIATED PROGESTERONE RECEPTOR COMPONENT-RELATED"/>
    <property type="match status" value="1"/>
</dbReference>
<dbReference type="PANTHER" id="PTHR10281:SF76">
    <property type="entry name" value="CALCUTTA CUP-RELATED"/>
    <property type="match status" value="1"/>
</dbReference>
<evidence type="ECO:0000256" key="3">
    <source>
        <dbReference type="SAM" id="Phobius"/>
    </source>
</evidence>
<comment type="similarity">
    <text evidence="1">Belongs to the cytochrome b5 family. MAPR subfamily.</text>
</comment>
<dbReference type="Gene3D" id="3.10.120.10">
    <property type="entry name" value="Cytochrome b5-like heme/steroid binding domain"/>
    <property type="match status" value="1"/>
</dbReference>
<dbReference type="GO" id="GO:0012505">
    <property type="term" value="C:endomembrane system"/>
    <property type="evidence" value="ECO:0007669"/>
    <property type="project" value="TreeGrafter"/>
</dbReference>
<evidence type="ECO:0000256" key="2">
    <source>
        <dbReference type="SAM" id="MobiDB-lite"/>
    </source>
</evidence>
<evidence type="ECO:0000313" key="6">
    <source>
        <dbReference type="Proteomes" id="UP001145021"/>
    </source>
</evidence>
<evidence type="ECO:0000313" key="5">
    <source>
        <dbReference type="EMBL" id="KAJ1646006.1"/>
    </source>
</evidence>